<dbReference type="HOGENOM" id="CLU_1904622_0_0_9"/>
<comment type="caution">
    <text evidence="9">The sequence shown here is derived from an EMBL/GenBank/DDBJ whole genome shotgun (WGS) entry which is preliminary data.</text>
</comment>
<evidence type="ECO:0000256" key="7">
    <source>
        <dbReference type="ARBA" id="ARBA00023012"/>
    </source>
</evidence>
<dbReference type="AlphaFoldDB" id="G9WR70"/>
<evidence type="ECO:0000313" key="9">
    <source>
        <dbReference type="EMBL" id="EHL14406.1"/>
    </source>
</evidence>
<dbReference type="Gene3D" id="3.30.565.10">
    <property type="entry name" value="Histidine kinase-like ATPase, C-terminal domain"/>
    <property type="match status" value="1"/>
</dbReference>
<dbReference type="PANTHER" id="PTHR44936:SF10">
    <property type="entry name" value="SENSOR PROTEIN RSTB"/>
    <property type="match status" value="1"/>
</dbReference>
<dbReference type="EC" id="2.7.13.3" evidence="2"/>
<gene>
    <name evidence="9" type="ORF">HMPREF9624_01586</name>
</gene>
<name>G9WR70_9FIRM</name>
<dbReference type="Proteomes" id="UP000003527">
    <property type="component" value="Unassembled WGS sequence"/>
</dbReference>
<evidence type="ECO:0000256" key="6">
    <source>
        <dbReference type="ARBA" id="ARBA00022840"/>
    </source>
</evidence>
<evidence type="ECO:0000259" key="8">
    <source>
        <dbReference type="PROSITE" id="PS50109"/>
    </source>
</evidence>
<protein>
    <recommendedName>
        <fullName evidence="2">histidine kinase</fullName>
        <ecNumber evidence="2">2.7.13.3</ecNumber>
    </recommendedName>
</protein>
<dbReference type="InterPro" id="IPR003594">
    <property type="entry name" value="HATPase_dom"/>
</dbReference>
<proteinExistence type="predicted"/>
<dbReference type="Pfam" id="PF02518">
    <property type="entry name" value="HATPase_c"/>
    <property type="match status" value="1"/>
</dbReference>
<evidence type="ECO:0000256" key="1">
    <source>
        <dbReference type="ARBA" id="ARBA00000085"/>
    </source>
</evidence>
<dbReference type="RefSeq" id="WP_009537339.1">
    <property type="nucleotide sequence ID" value="NZ_JH414506.1"/>
</dbReference>
<dbReference type="GO" id="GO:0000160">
    <property type="term" value="P:phosphorelay signal transduction system"/>
    <property type="evidence" value="ECO:0007669"/>
    <property type="project" value="UniProtKB-KW"/>
</dbReference>
<comment type="catalytic activity">
    <reaction evidence="1">
        <text>ATP + protein L-histidine = ADP + protein N-phospho-L-histidine.</text>
        <dbReference type="EC" id="2.7.13.3"/>
    </reaction>
</comment>
<keyword evidence="3" id="KW-0808">Transferase</keyword>
<sequence>MNREFEQKYKFDFEIEEDASNIILKVNESLYQRVIENIINNSIHHNPNGCSIKIKISKSIHRSHKLTIEFSDDGIGVSAEQLKKLNTAVLNNLENAQEHGIGLRIVKQIARYYKWSVQFSTSEAGGMKVVIEA</sequence>
<dbReference type="InterPro" id="IPR036890">
    <property type="entry name" value="HATPase_C_sf"/>
</dbReference>
<dbReference type="PROSITE" id="PS50109">
    <property type="entry name" value="HIS_KIN"/>
    <property type="match status" value="1"/>
</dbReference>
<dbReference type="InterPro" id="IPR050980">
    <property type="entry name" value="2C_sensor_his_kinase"/>
</dbReference>
<feature type="domain" description="Histidine kinase" evidence="8">
    <location>
        <begin position="1"/>
        <end position="133"/>
    </location>
</feature>
<dbReference type="SMART" id="SM00387">
    <property type="entry name" value="HATPase_c"/>
    <property type="match status" value="1"/>
</dbReference>
<dbReference type="InterPro" id="IPR005467">
    <property type="entry name" value="His_kinase_dom"/>
</dbReference>
<organism evidence="9 10">
    <name type="scientific">Oribacterium asaccharolyticum ACB7</name>
    <dbReference type="NCBI Taxonomy" id="796944"/>
    <lineage>
        <taxon>Bacteria</taxon>
        <taxon>Bacillati</taxon>
        <taxon>Bacillota</taxon>
        <taxon>Clostridia</taxon>
        <taxon>Lachnospirales</taxon>
        <taxon>Lachnospiraceae</taxon>
        <taxon>Oribacterium</taxon>
    </lineage>
</organism>
<evidence type="ECO:0000256" key="4">
    <source>
        <dbReference type="ARBA" id="ARBA00022741"/>
    </source>
</evidence>
<keyword evidence="6" id="KW-0067">ATP-binding</keyword>
<dbReference type="EMBL" id="AFZD01000002">
    <property type="protein sequence ID" value="EHL14406.1"/>
    <property type="molecule type" value="Genomic_DNA"/>
</dbReference>
<dbReference type="SUPFAM" id="SSF55874">
    <property type="entry name" value="ATPase domain of HSP90 chaperone/DNA topoisomerase II/histidine kinase"/>
    <property type="match status" value="1"/>
</dbReference>
<evidence type="ECO:0000256" key="2">
    <source>
        <dbReference type="ARBA" id="ARBA00012438"/>
    </source>
</evidence>
<keyword evidence="4" id="KW-0547">Nucleotide-binding</keyword>
<accession>G9WR70</accession>
<dbReference type="GO" id="GO:0005524">
    <property type="term" value="F:ATP binding"/>
    <property type="evidence" value="ECO:0007669"/>
    <property type="project" value="UniProtKB-KW"/>
</dbReference>
<dbReference type="GO" id="GO:0004673">
    <property type="term" value="F:protein histidine kinase activity"/>
    <property type="evidence" value="ECO:0007669"/>
    <property type="project" value="UniProtKB-EC"/>
</dbReference>
<keyword evidence="5" id="KW-0418">Kinase</keyword>
<evidence type="ECO:0000256" key="5">
    <source>
        <dbReference type="ARBA" id="ARBA00022777"/>
    </source>
</evidence>
<dbReference type="PANTHER" id="PTHR44936">
    <property type="entry name" value="SENSOR PROTEIN CREC"/>
    <property type="match status" value="1"/>
</dbReference>
<keyword evidence="10" id="KW-1185">Reference proteome</keyword>
<evidence type="ECO:0000256" key="3">
    <source>
        <dbReference type="ARBA" id="ARBA00022679"/>
    </source>
</evidence>
<evidence type="ECO:0000313" key="10">
    <source>
        <dbReference type="Proteomes" id="UP000003527"/>
    </source>
</evidence>
<keyword evidence="7" id="KW-0902">Two-component regulatory system</keyword>
<reference evidence="9 10" key="1">
    <citation type="submission" date="2011-08" db="EMBL/GenBank/DDBJ databases">
        <title>The Genome Sequence of Oribacterium sp. ACB7.</title>
        <authorList>
            <consortium name="The Broad Institute Genome Sequencing Platform"/>
            <person name="Earl A."/>
            <person name="Ward D."/>
            <person name="Feldgarden M."/>
            <person name="Gevers D."/>
            <person name="Sizova M."/>
            <person name="Hazen A."/>
            <person name="Epstein S."/>
            <person name="Young S.K."/>
            <person name="Zeng Q."/>
            <person name="Gargeya S."/>
            <person name="Fitzgerald M."/>
            <person name="Haas B."/>
            <person name="Abouelleil A."/>
            <person name="Alvarado L."/>
            <person name="Arachchi H.M."/>
            <person name="Berlin A."/>
            <person name="Brown A."/>
            <person name="Chapman S.B."/>
            <person name="Chen Z."/>
            <person name="Dunbar C."/>
            <person name="Freedman E."/>
            <person name="Gearin G."/>
            <person name="Gellesch M."/>
            <person name="Goldberg J."/>
            <person name="Griggs A."/>
            <person name="Gujja S."/>
            <person name="Heiman D."/>
            <person name="Howarth C."/>
            <person name="Larson L."/>
            <person name="Lui A."/>
            <person name="MacDonald P.J.P."/>
            <person name="Montmayeur A."/>
            <person name="Murphy C."/>
            <person name="Neiman D."/>
            <person name="Pearson M."/>
            <person name="Priest M."/>
            <person name="Roberts A."/>
            <person name="Saif S."/>
            <person name="Shea T."/>
            <person name="Shenoy N."/>
            <person name="Sisk P."/>
            <person name="Stolte C."/>
            <person name="Sykes S."/>
            <person name="Wortman J."/>
            <person name="Nusbaum C."/>
            <person name="Birren B."/>
        </authorList>
    </citation>
    <scope>NUCLEOTIDE SEQUENCE [LARGE SCALE GENOMIC DNA]</scope>
    <source>
        <strain evidence="9 10">ACB7</strain>
    </source>
</reference>